<keyword evidence="3" id="KW-1185">Reference proteome</keyword>
<sequence length="142" mass="14955">MDTDTCLNPNATSQQPLQPGPHIEQTQIGDITRNSDSPLQRKPRGWKRKQSTEVKQKPSPIIPRGCRGQSELKPPATLANAIGQRIGGGSGGGLKLDNVADGVFRHRQMAVIDASSGDGRPLVSNSAGAIGRRSGGDGRSPL</sequence>
<feature type="compositionally biased region" description="Polar residues" evidence="1">
    <location>
        <begin position="24"/>
        <end position="38"/>
    </location>
</feature>
<proteinExistence type="predicted"/>
<protein>
    <submittedName>
        <fullName evidence="2">N-(5'-phosphoribosyl)anthranilate isomerase</fullName>
    </submittedName>
</protein>
<dbReference type="AlphaFoldDB" id="A0A5A7Q7Y4"/>
<reference evidence="3" key="1">
    <citation type="journal article" date="2019" name="Curr. Biol.">
        <title>Genome Sequence of Striga asiatica Provides Insight into the Evolution of Plant Parasitism.</title>
        <authorList>
            <person name="Yoshida S."/>
            <person name="Kim S."/>
            <person name="Wafula E.K."/>
            <person name="Tanskanen J."/>
            <person name="Kim Y.M."/>
            <person name="Honaas L."/>
            <person name="Yang Z."/>
            <person name="Spallek T."/>
            <person name="Conn C.E."/>
            <person name="Ichihashi Y."/>
            <person name="Cheong K."/>
            <person name="Cui S."/>
            <person name="Der J.P."/>
            <person name="Gundlach H."/>
            <person name="Jiao Y."/>
            <person name="Hori C."/>
            <person name="Ishida J.K."/>
            <person name="Kasahara H."/>
            <person name="Kiba T."/>
            <person name="Kim M.S."/>
            <person name="Koo N."/>
            <person name="Laohavisit A."/>
            <person name="Lee Y.H."/>
            <person name="Lumba S."/>
            <person name="McCourt P."/>
            <person name="Mortimer J.C."/>
            <person name="Mutuku J.M."/>
            <person name="Nomura T."/>
            <person name="Sasaki-Sekimoto Y."/>
            <person name="Seto Y."/>
            <person name="Wang Y."/>
            <person name="Wakatake T."/>
            <person name="Sakakibara H."/>
            <person name="Demura T."/>
            <person name="Yamaguchi S."/>
            <person name="Yoneyama K."/>
            <person name="Manabe R.I."/>
            <person name="Nelson D.C."/>
            <person name="Schulman A.H."/>
            <person name="Timko M.P."/>
            <person name="dePamphilis C.W."/>
            <person name="Choi D."/>
            <person name="Shirasu K."/>
        </authorList>
    </citation>
    <scope>NUCLEOTIDE SEQUENCE [LARGE SCALE GENOMIC DNA]</scope>
    <source>
        <strain evidence="3">cv. UVA1</strain>
    </source>
</reference>
<feature type="region of interest" description="Disordered" evidence="1">
    <location>
        <begin position="1"/>
        <end position="72"/>
    </location>
</feature>
<organism evidence="2 3">
    <name type="scientific">Striga asiatica</name>
    <name type="common">Asiatic witchweed</name>
    <name type="synonym">Buchnera asiatica</name>
    <dbReference type="NCBI Taxonomy" id="4170"/>
    <lineage>
        <taxon>Eukaryota</taxon>
        <taxon>Viridiplantae</taxon>
        <taxon>Streptophyta</taxon>
        <taxon>Embryophyta</taxon>
        <taxon>Tracheophyta</taxon>
        <taxon>Spermatophyta</taxon>
        <taxon>Magnoliopsida</taxon>
        <taxon>eudicotyledons</taxon>
        <taxon>Gunneridae</taxon>
        <taxon>Pentapetalae</taxon>
        <taxon>asterids</taxon>
        <taxon>lamiids</taxon>
        <taxon>Lamiales</taxon>
        <taxon>Orobanchaceae</taxon>
        <taxon>Buchnereae</taxon>
        <taxon>Striga</taxon>
    </lineage>
</organism>
<feature type="region of interest" description="Disordered" evidence="1">
    <location>
        <begin position="115"/>
        <end position="142"/>
    </location>
</feature>
<keyword evidence="2" id="KW-0413">Isomerase</keyword>
<evidence type="ECO:0000313" key="3">
    <source>
        <dbReference type="Proteomes" id="UP000325081"/>
    </source>
</evidence>
<name>A0A5A7Q7Y4_STRAF</name>
<accession>A0A5A7Q7Y4</accession>
<gene>
    <name evidence="2" type="ORF">STAS_17784</name>
</gene>
<comment type="caution">
    <text evidence="2">The sequence shown here is derived from an EMBL/GenBank/DDBJ whole genome shotgun (WGS) entry which is preliminary data.</text>
</comment>
<feature type="compositionally biased region" description="Polar residues" evidence="1">
    <location>
        <begin position="1"/>
        <end position="17"/>
    </location>
</feature>
<dbReference type="GO" id="GO:0016853">
    <property type="term" value="F:isomerase activity"/>
    <property type="evidence" value="ECO:0007669"/>
    <property type="project" value="UniProtKB-KW"/>
</dbReference>
<dbReference type="Proteomes" id="UP000325081">
    <property type="component" value="Unassembled WGS sequence"/>
</dbReference>
<dbReference type="EMBL" id="BKCP01006071">
    <property type="protein sequence ID" value="GER41082.1"/>
    <property type="molecule type" value="Genomic_DNA"/>
</dbReference>
<evidence type="ECO:0000313" key="2">
    <source>
        <dbReference type="EMBL" id="GER41082.1"/>
    </source>
</evidence>
<evidence type="ECO:0000256" key="1">
    <source>
        <dbReference type="SAM" id="MobiDB-lite"/>
    </source>
</evidence>